<dbReference type="AlphaFoldDB" id="A0AAD5EBG4"/>
<dbReference type="GeneID" id="75913615"/>
<reference evidence="2" key="1">
    <citation type="submission" date="2021-06" db="EMBL/GenBank/DDBJ databases">
        <authorList>
            <consortium name="DOE Joint Genome Institute"/>
            <person name="Mondo S.J."/>
            <person name="Amses K.R."/>
            <person name="Simmons D.R."/>
            <person name="Longcore J.E."/>
            <person name="Seto K."/>
            <person name="Alves G.H."/>
            <person name="Bonds A.E."/>
            <person name="Quandt C.A."/>
            <person name="Davis W.J."/>
            <person name="Chang Y."/>
            <person name="Letcher P.M."/>
            <person name="Powell M.J."/>
            <person name="Kuo A."/>
            <person name="Labutti K."/>
            <person name="Pangilinan J."/>
            <person name="Andreopoulos W."/>
            <person name="Tritt A."/>
            <person name="Riley R."/>
            <person name="Hundley H."/>
            <person name="Johnson J."/>
            <person name="Lipzen A."/>
            <person name="Barry K."/>
            <person name="Berbee M.L."/>
            <person name="Buchler N.E."/>
            <person name="Grigoriev I.V."/>
            <person name="Spatafora J.W."/>
            <person name="Stajich J.E."/>
            <person name="James T.Y."/>
        </authorList>
    </citation>
    <scope>NUCLEOTIDE SEQUENCE</scope>
    <source>
        <strain evidence="2">AG</strain>
    </source>
</reference>
<comment type="caution">
    <text evidence="2">The sequence shown here is derived from an EMBL/GenBank/DDBJ whole genome shotgun (WGS) entry which is preliminary data.</text>
</comment>
<proteinExistence type="predicted"/>
<accession>A0AAD5EBG4</accession>
<reference evidence="2" key="2">
    <citation type="journal article" date="2022" name="Proc. Natl. Acad. Sci. U.S.A.">
        <title>Diploid-dominant life cycles characterize the early evolution of Fungi.</title>
        <authorList>
            <person name="Amses K.R."/>
            <person name="Simmons D.R."/>
            <person name="Longcore J.E."/>
            <person name="Mondo S.J."/>
            <person name="Seto K."/>
            <person name="Jeronimo G.H."/>
            <person name="Bonds A.E."/>
            <person name="Quandt C.A."/>
            <person name="Davis W.J."/>
            <person name="Chang Y."/>
            <person name="Federici B.A."/>
            <person name="Kuo A."/>
            <person name="LaButti K."/>
            <person name="Pangilinan J."/>
            <person name="Andreopoulos W."/>
            <person name="Tritt A."/>
            <person name="Riley R."/>
            <person name="Hundley H."/>
            <person name="Johnson J."/>
            <person name="Lipzen A."/>
            <person name="Barry K."/>
            <person name="Lang B.F."/>
            <person name="Cuomo C.A."/>
            <person name="Buchler N.E."/>
            <person name="Grigoriev I.V."/>
            <person name="Spatafora J.W."/>
            <person name="Stajich J.E."/>
            <person name="James T.Y."/>
        </authorList>
    </citation>
    <scope>NUCLEOTIDE SEQUENCE</scope>
    <source>
        <strain evidence="2">AG</strain>
    </source>
</reference>
<evidence type="ECO:0000313" key="3">
    <source>
        <dbReference type="Proteomes" id="UP001206595"/>
    </source>
</evidence>
<dbReference type="InterPro" id="IPR001810">
    <property type="entry name" value="F-box_dom"/>
</dbReference>
<dbReference type="EMBL" id="MU620911">
    <property type="protein sequence ID" value="KAI8580628.1"/>
    <property type="molecule type" value="Genomic_DNA"/>
</dbReference>
<name>A0AAD5EBG4_UMBRA</name>
<dbReference type="RefSeq" id="XP_051445632.1">
    <property type="nucleotide sequence ID" value="XM_051588270.1"/>
</dbReference>
<dbReference type="PROSITE" id="PS50181">
    <property type="entry name" value="FBOX"/>
    <property type="match status" value="1"/>
</dbReference>
<gene>
    <name evidence="2" type="ORF">K450DRAFT_236532</name>
</gene>
<keyword evidence="3" id="KW-1185">Reference proteome</keyword>
<sequence length="395" mass="45473">MRTLPTELINEILCYLPFQDLWKLFKTPSYDADPLKGMLLCAMRRAHGFDFSHQGFQHEITMQLAELEIRIRDGKRKARKHKASCIESLAKHNSKTICKYFDQAFSQEVDDKQRCCMDTLIHYVNEIALAILRQSLNMTTIPVTLVTLHFKICQYLLSAWEAPTPRTYQRLHSFLWSLPYNESVELFSSLEGSLWFVSQEAFVDILKRNLGIKNDGTRSSSSATSSKDKIFDLYVSRTHSPKEALIRIAIICGIYMNLGGSIVESPGTIEDPNDMFTLCFSVCESEAFNTNDKILVSSCILCFLIKCDSSRWTLPTFGKTMESWQLRSEACLQQENVQESEELQLILKVIFFFFLALFYGHCLRYHSFDPIHFSDILLTYSLFVLSITDSMFPSC</sequence>
<evidence type="ECO:0000259" key="1">
    <source>
        <dbReference type="PROSITE" id="PS50181"/>
    </source>
</evidence>
<protein>
    <recommendedName>
        <fullName evidence="1">F-box domain-containing protein</fullName>
    </recommendedName>
</protein>
<organism evidence="2 3">
    <name type="scientific">Umbelopsis ramanniana AG</name>
    <dbReference type="NCBI Taxonomy" id="1314678"/>
    <lineage>
        <taxon>Eukaryota</taxon>
        <taxon>Fungi</taxon>
        <taxon>Fungi incertae sedis</taxon>
        <taxon>Mucoromycota</taxon>
        <taxon>Mucoromycotina</taxon>
        <taxon>Umbelopsidomycetes</taxon>
        <taxon>Umbelopsidales</taxon>
        <taxon>Umbelopsidaceae</taxon>
        <taxon>Umbelopsis</taxon>
    </lineage>
</organism>
<dbReference type="Proteomes" id="UP001206595">
    <property type="component" value="Unassembled WGS sequence"/>
</dbReference>
<evidence type="ECO:0000313" key="2">
    <source>
        <dbReference type="EMBL" id="KAI8580628.1"/>
    </source>
</evidence>
<feature type="domain" description="F-box" evidence="1">
    <location>
        <begin position="1"/>
        <end position="24"/>
    </location>
</feature>